<name>A0ACC0BHW6_CATRO</name>
<reference evidence="2" key="1">
    <citation type="journal article" date="2023" name="Nat. Plants">
        <title>Single-cell RNA sequencing provides a high-resolution roadmap for understanding the multicellular compartmentation of specialized metabolism.</title>
        <authorList>
            <person name="Sun S."/>
            <person name="Shen X."/>
            <person name="Li Y."/>
            <person name="Li Y."/>
            <person name="Wang S."/>
            <person name="Li R."/>
            <person name="Zhang H."/>
            <person name="Shen G."/>
            <person name="Guo B."/>
            <person name="Wei J."/>
            <person name="Xu J."/>
            <person name="St-Pierre B."/>
            <person name="Chen S."/>
            <person name="Sun C."/>
        </authorList>
    </citation>
    <scope>NUCLEOTIDE SEQUENCE [LARGE SCALE GENOMIC DNA]</scope>
</reference>
<evidence type="ECO:0000313" key="1">
    <source>
        <dbReference type="EMBL" id="KAI5672206.1"/>
    </source>
</evidence>
<accession>A0ACC0BHW6</accession>
<comment type="caution">
    <text evidence="1">The sequence shown here is derived from an EMBL/GenBank/DDBJ whole genome shotgun (WGS) entry which is preliminary data.</text>
</comment>
<dbReference type="EMBL" id="CM044703">
    <property type="protein sequence ID" value="KAI5672206.1"/>
    <property type="molecule type" value="Genomic_DNA"/>
</dbReference>
<proteinExistence type="predicted"/>
<protein>
    <submittedName>
        <fullName evidence="1">Uncharacterized protein</fullName>
    </submittedName>
</protein>
<organism evidence="1 2">
    <name type="scientific">Catharanthus roseus</name>
    <name type="common">Madagascar periwinkle</name>
    <name type="synonym">Vinca rosea</name>
    <dbReference type="NCBI Taxonomy" id="4058"/>
    <lineage>
        <taxon>Eukaryota</taxon>
        <taxon>Viridiplantae</taxon>
        <taxon>Streptophyta</taxon>
        <taxon>Embryophyta</taxon>
        <taxon>Tracheophyta</taxon>
        <taxon>Spermatophyta</taxon>
        <taxon>Magnoliopsida</taxon>
        <taxon>eudicotyledons</taxon>
        <taxon>Gunneridae</taxon>
        <taxon>Pentapetalae</taxon>
        <taxon>asterids</taxon>
        <taxon>lamiids</taxon>
        <taxon>Gentianales</taxon>
        <taxon>Apocynaceae</taxon>
        <taxon>Rauvolfioideae</taxon>
        <taxon>Vinceae</taxon>
        <taxon>Catharanthinae</taxon>
        <taxon>Catharanthus</taxon>
    </lineage>
</organism>
<sequence length="302" mass="35111">MGKLNPTTNGTVAPTVTDRLMPGGSFGANYIPCTVDPTLPSPVFVGSRFLTHLYHMEEVFQSLKRLEQQFSCLGKDVKHLKREEEVICEQNSIRDFGGPPMHDNQWGYGSFSSHASSYEHNFYDFYEGNIFGTRSDYNDISCERVPRNNDGKGRNYVNMDERFHKRKGDYGKYYDSYNYEGYNCGRSSQTLGTTSRPLSHKNLKFLFCVELLVHMIMKHGSYKGNNYSIHMLNVWWNCNCENRRRMRAQPIKTWSLMKQSSRNKFGIVNHVRQREVQPKVKFMESLMVEESLKIKELSQAKI</sequence>
<gene>
    <name evidence="1" type="ORF">M9H77_12570</name>
</gene>
<dbReference type="Proteomes" id="UP001060085">
    <property type="component" value="Linkage Group LG03"/>
</dbReference>
<keyword evidence="2" id="KW-1185">Reference proteome</keyword>
<evidence type="ECO:0000313" key="2">
    <source>
        <dbReference type="Proteomes" id="UP001060085"/>
    </source>
</evidence>